<name>A0A2S7CBQ4_9XANT</name>
<comment type="caution">
    <text evidence="1">The sequence shown here is derived from an EMBL/GenBank/DDBJ whole genome shotgun (WGS) entry which is preliminary data.</text>
</comment>
<dbReference type="AlphaFoldDB" id="A0A2S7CBQ4"/>
<gene>
    <name evidence="1" type="ORF">XdyCFBP7245_00770</name>
</gene>
<evidence type="ECO:0000313" key="2">
    <source>
        <dbReference type="Proteomes" id="UP000238908"/>
    </source>
</evidence>
<sequence length="62" mass="6482">MITALSQRMRALRAAWSGCRKPGRAGVAAAATALAYKDDALAVHQLSTELCMVVGAVDDYAS</sequence>
<organism evidence="1 2">
    <name type="scientific">Xanthomonas dyei</name>
    <dbReference type="NCBI Taxonomy" id="743699"/>
    <lineage>
        <taxon>Bacteria</taxon>
        <taxon>Pseudomonadati</taxon>
        <taxon>Pseudomonadota</taxon>
        <taxon>Gammaproteobacteria</taxon>
        <taxon>Lysobacterales</taxon>
        <taxon>Lysobacteraceae</taxon>
        <taxon>Xanthomonas</taxon>
    </lineage>
</organism>
<proteinExistence type="predicted"/>
<reference evidence="1 2" key="1">
    <citation type="submission" date="2016-08" db="EMBL/GenBank/DDBJ databases">
        <authorList>
            <person name="Seilhamer J.J."/>
        </authorList>
    </citation>
    <scope>NUCLEOTIDE SEQUENCE [LARGE SCALE GENOMIC DNA]</scope>
    <source>
        <strain evidence="1 2">CFBP7245</strain>
    </source>
</reference>
<dbReference type="Proteomes" id="UP000238908">
    <property type="component" value="Unassembled WGS sequence"/>
</dbReference>
<evidence type="ECO:0000313" key="1">
    <source>
        <dbReference type="EMBL" id="PPU59008.1"/>
    </source>
</evidence>
<protein>
    <submittedName>
        <fullName evidence="1">Uncharacterized protein</fullName>
    </submittedName>
</protein>
<accession>A0A2S7CBQ4</accession>
<dbReference type="EMBL" id="MDEE01000001">
    <property type="protein sequence ID" value="PPU59008.1"/>
    <property type="molecule type" value="Genomic_DNA"/>
</dbReference>